<dbReference type="InParanoid" id="K5XFP0"/>
<name>K5XFP0_PHACS</name>
<dbReference type="EMBL" id="JH930468">
    <property type="protein sequence ID" value="EKM61897.1"/>
    <property type="molecule type" value="Genomic_DNA"/>
</dbReference>
<dbReference type="HOGENOM" id="CLU_1489500_0_0_1"/>
<keyword evidence="2" id="KW-1185">Reference proteome</keyword>
<sequence>MSALTVIGGSARSCAEMLVAYGMQGYGVRSFTTDVTIDSTQLGCRRVAMDHSGRAGELEIVRLAPSMRRQALCPLGDLLVTALPPLLCAHRRKLPKYACTQRRTRYAHILTLAAVRILPANPWICATKSNCRGCFHSKRTRRAFWCPCVLMFCVNSTAPKVAMSVVNQNSFAPYRKVRSYF</sequence>
<proteinExistence type="predicted"/>
<dbReference type="RefSeq" id="XP_007391289.1">
    <property type="nucleotide sequence ID" value="XM_007391227.1"/>
</dbReference>
<accession>K5XFP0</accession>
<dbReference type="GeneID" id="18913721"/>
<gene>
    <name evidence="1" type="ORF">PHACADRAFT_246070</name>
</gene>
<dbReference type="Proteomes" id="UP000008370">
    <property type="component" value="Unassembled WGS sequence"/>
</dbReference>
<dbReference type="KEGG" id="pco:PHACADRAFT_246070"/>
<organism evidence="1 2">
    <name type="scientific">Phanerochaete carnosa (strain HHB-10118-sp)</name>
    <name type="common">White-rot fungus</name>
    <name type="synonym">Peniophora carnosa</name>
    <dbReference type="NCBI Taxonomy" id="650164"/>
    <lineage>
        <taxon>Eukaryota</taxon>
        <taxon>Fungi</taxon>
        <taxon>Dikarya</taxon>
        <taxon>Basidiomycota</taxon>
        <taxon>Agaricomycotina</taxon>
        <taxon>Agaricomycetes</taxon>
        <taxon>Polyporales</taxon>
        <taxon>Phanerochaetaceae</taxon>
        <taxon>Phanerochaete</taxon>
    </lineage>
</organism>
<reference evidence="1 2" key="1">
    <citation type="journal article" date="2012" name="BMC Genomics">
        <title>Comparative genomics of the white-rot fungi, Phanerochaete carnosa and P. chrysosporium, to elucidate the genetic basis of the distinct wood types they colonize.</title>
        <authorList>
            <person name="Suzuki H."/>
            <person name="MacDonald J."/>
            <person name="Syed K."/>
            <person name="Salamov A."/>
            <person name="Hori C."/>
            <person name="Aerts A."/>
            <person name="Henrissat B."/>
            <person name="Wiebenga A."/>
            <person name="vanKuyk P.A."/>
            <person name="Barry K."/>
            <person name="Lindquist E."/>
            <person name="LaButti K."/>
            <person name="Lapidus A."/>
            <person name="Lucas S."/>
            <person name="Coutinho P."/>
            <person name="Gong Y."/>
            <person name="Samejima M."/>
            <person name="Mahadevan R."/>
            <person name="Abou-Zaid M."/>
            <person name="de Vries R.P."/>
            <person name="Igarashi K."/>
            <person name="Yadav J.S."/>
            <person name="Grigoriev I.V."/>
            <person name="Master E.R."/>
        </authorList>
    </citation>
    <scope>NUCLEOTIDE SEQUENCE [LARGE SCALE GENOMIC DNA]</scope>
    <source>
        <strain evidence="1 2">HHB-10118-sp</strain>
    </source>
</reference>
<protein>
    <submittedName>
        <fullName evidence="1">Uncharacterized protein</fullName>
    </submittedName>
</protein>
<evidence type="ECO:0000313" key="2">
    <source>
        <dbReference type="Proteomes" id="UP000008370"/>
    </source>
</evidence>
<evidence type="ECO:0000313" key="1">
    <source>
        <dbReference type="EMBL" id="EKM61897.1"/>
    </source>
</evidence>
<dbReference type="AlphaFoldDB" id="K5XFP0"/>